<evidence type="ECO:0000313" key="2">
    <source>
        <dbReference type="Proteomes" id="UP000237921"/>
    </source>
</evidence>
<dbReference type="InterPro" id="IPR005587">
    <property type="entry name" value="UPF0304_YfbU"/>
</dbReference>
<name>A0A2L1VIW7_ACINO</name>
<sequence>MKSLSNYQRISLINQFKILDHISPDSIYKQHIEVLRNGFTNFYDEIFETLSKEVPEEVSTFVHEVLNMYRSMHTFARKNNYSDLLEQMVFEGFDGTTEFQYWDYTEFLLNFLNRYKELKDNKGNNDFNSPIGNIYHYENQLKIWKKYNSPNFESINKDIIIEILAT</sequence>
<dbReference type="AlphaFoldDB" id="A0A2L1VIW7"/>
<dbReference type="Gene3D" id="1.10.287.680">
    <property type="entry name" value="Helix hairpin bin"/>
    <property type="match status" value="1"/>
</dbReference>
<dbReference type="Pfam" id="PF03887">
    <property type="entry name" value="YfbU"/>
    <property type="match status" value="1"/>
</dbReference>
<dbReference type="EMBL" id="CP014019">
    <property type="protein sequence ID" value="AVF45153.1"/>
    <property type="molecule type" value="Genomic_DNA"/>
</dbReference>
<dbReference type="RefSeq" id="WP_104919034.1">
    <property type="nucleotide sequence ID" value="NZ_BKYR01000006.1"/>
</dbReference>
<evidence type="ECO:0000313" key="1">
    <source>
        <dbReference type="EMBL" id="AVF45153.1"/>
    </source>
</evidence>
<accession>A0A2L1VIW7</accession>
<dbReference type="InterPro" id="IPR023146">
    <property type="entry name" value="YfbU_alpha-helical_sf"/>
</dbReference>
<dbReference type="Proteomes" id="UP000237921">
    <property type="component" value="Chromosome"/>
</dbReference>
<dbReference type="InterPro" id="IPR023145">
    <property type="entry name" value="YfbU_helix-hairpin_sf"/>
</dbReference>
<gene>
    <name evidence="1" type="ORF">AL533_12555</name>
</gene>
<proteinExistence type="predicted"/>
<protein>
    <submittedName>
        <fullName evidence="1">Uncharacterized protein</fullName>
    </submittedName>
</protein>
<dbReference type="SUPFAM" id="SSF116960">
    <property type="entry name" value="YfbU-like"/>
    <property type="match status" value="1"/>
</dbReference>
<organism evidence="1 2">
    <name type="scientific">Acinetobacter nosocomialis</name>
    <dbReference type="NCBI Taxonomy" id="106654"/>
    <lineage>
        <taxon>Bacteria</taxon>
        <taxon>Pseudomonadati</taxon>
        <taxon>Pseudomonadota</taxon>
        <taxon>Gammaproteobacteria</taxon>
        <taxon>Moraxellales</taxon>
        <taxon>Moraxellaceae</taxon>
        <taxon>Acinetobacter</taxon>
        <taxon>Acinetobacter calcoaceticus/baumannii complex</taxon>
    </lineage>
</organism>
<dbReference type="Gene3D" id="1.10.3190.10">
    <property type="entry name" value="yfbu gene product, domain 2"/>
    <property type="match status" value="1"/>
</dbReference>
<reference evidence="2" key="1">
    <citation type="submission" date="2017-12" db="EMBL/GenBank/DDBJ databases">
        <title>FDA dAtabase for Regulatory Grade micrObial Sequences (FDA-ARGOS): Supporting development and validation of Infectious Disease Dx tests.</title>
        <authorList>
            <person name="Hoffmann M."/>
            <person name="Allard M."/>
            <person name="Evans P."/>
            <person name="Brown E."/>
            <person name="Tallon L."/>
            <person name="Sadzewicz L."/>
            <person name="Sengamalay N."/>
            <person name="Ott S."/>
            <person name="Godinez A."/>
            <person name="Nagaraj S."/>
            <person name="Vavikolanu K."/>
            <person name="Aluvathingal J."/>
            <person name="Nadendla S."/>
            <person name="Sichtig H."/>
        </authorList>
    </citation>
    <scope>NUCLEOTIDE SEQUENCE [LARGE SCALE GENOMIC DNA]</scope>
    <source>
        <strain evidence="2">FDAARGOS_129</strain>
    </source>
</reference>